<comment type="caution">
    <text evidence="2">The sequence shown here is derived from an EMBL/GenBank/DDBJ whole genome shotgun (WGS) entry which is preliminary data.</text>
</comment>
<sequence length="319" mass="35081">MAKPIVGLHHVTAIASNPQRNLDFYTEVLGLRFVKRTINFDDPGSYHFYFGDDAGSPGTILTFFPWPGASRGSLGVGETAATAFSVPLTSLAFWEKQLSENGIPVERLGKRFNEEVLSFADPDGMRLEIVGHPDAGPAKPSRFASIPAEHAIRGFFGVTLSEKRLESTAQVLNTMGFHKLAEEGNRVRFSAEGAELGNHIDIVVPETAAYGRMGAGSVHHIAFRVPDDASQLEWREELSAQSLQVTPVQDRTYFHSIYFREPGGVLFEIATDPPGFALDEPVESMGEALKLPPWLEKSRGVIEQRLPVITLHKEKVEAL</sequence>
<dbReference type="PANTHER" id="PTHR36110:SF2">
    <property type="entry name" value="RING-CLEAVING DIOXYGENASE MHQE-RELATED"/>
    <property type="match status" value="1"/>
</dbReference>
<dbReference type="InterPro" id="IPR052537">
    <property type="entry name" value="Extradiol_RC_dioxygenase"/>
</dbReference>
<accession>A0A4Q0TAE3</accession>
<dbReference type="InterPro" id="IPR029068">
    <property type="entry name" value="Glyas_Bleomycin-R_OHBP_Dase"/>
</dbReference>
<dbReference type="InterPro" id="IPR004360">
    <property type="entry name" value="Glyas_Fos-R_dOase_dom"/>
</dbReference>
<keyword evidence="3" id="KW-1185">Reference proteome</keyword>
<organism evidence="2 3">
    <name type="scientific">Granulicella sibirica</name>
    <dbReference type="NCBI Taxonomy" id="2479048"/>
    <lineage>
        <taxon>Bacteria</taxon>
        <taxon>Pseudomonadati</taxon>
        <taxon>Acidobacteriota</taxon>
        <taxon>Terriglobia</taxon>
        <taxon>Terriglobales</taxon>
        <taxon>Acidobacteriaceae</taxon>
        <taxon>Granulicella</taxon>
    </lineage>
</organism>
<feature type="domain" description="VOC" evidence="1">
    <location>
        <begin position="7"/>
        <end position="132"/>
    </location>
</feature>
<gene>
    <name evidence="2" type="ORF">GRAN_1921</name>
</gene>
<evidence type="ECO:0000313" key="3">
    <source>
        <dbReference type="Proteomes" id="UP000289437"/>
    </source>
</evidence>
<dbReference type="PANTHER" id="PTHR36110">
    <property type="entry name" value="RING-CLEAVING DIOXYGENASE MHQE-RELATED"/>
    <property type="match status" value="1"/>
</dbReference>
<dbReference type="CDD" id="cd08346">
    <property type="entry name" value="PcpA_N_like"/>
    <property type="match status" value="1"/>
</dbReference>
<dbReference type="EMBL" id="RDSM01000001">
    <property type="protein sequence ID" value="RXH58611.1"/>
    <property type="molecule type" value="Genomic_DNA"/>
</dbReference>
<evidence type="ECO:0000313" key="2">
    <source>
        <dbReference type="EMBL" id="RXH58611.1"/>
    </source>
</evidence>
<dbReference type="CDD" id="cd08347">
    <property type="entry name" value="PcpA_C_like"/>
    <property type="match status" value="1"/>
</dbReference>
<dbReference type="OrthoDB" id="9785698at2"/>
<dbReference type="AlphaFoldDB" id="A0A4Q0TAE3"/>
<dbReference type="Gene3D" id="3.10.180.10">
    <property type="entry name" value="2,3-Dihydroxybiphenyl 1,2-Dioxygenase, domain 1"/>
    <property type="match status" value="2"/>
</dbReference>
<dbReference type="Proteomes" id="UP000289437">
    <property type="component" value="Unassembled WGS sequence"/>
</dbReference>
<name>A0A4Q0TAE3_9BACT</name>
<dbReference type="RefSeq" id="WP_128912575.1">
    <property type="nucleotide sequence ID" value="NZ_RDSM01000001.1"/>
</dbReference>
<proteinExistence type="predicted"/>
<reference evidence="2 3" key="1">
    <citation type="submission" date="2018-11" db="EMBL/GenBank/DDBJ databases">
        <authorList>
            <person name="Mardanov A.V."/>
            <person name="Ravin N.V."/>
            <person name="Dedysh S.N."/>
        </authorList>
    </citation>
    <scope>NUCLEOTIDE SEQUENCE [LARGE SCALE GENOMIC DNA]</scope>
    <source>
        <strain evidence="2 3">AF10</strain>
    </source>
</reference>
<dbReference type="PROSITE" id="PS51819">
    <property type="entry name" value="VOC"/>
    <property type="match status" value="2"/>
</dbReference>
<dbReference type="SUPFAM" id="SSF54593">
    <property type="entry name" value="Glyoxalase/Bleomycin resistance protein/Dihydroxybiphenyl dioxygenase"/>
    <property type="match status" value="1"/>
</dbReference>
<dbReference type="Pfam" id="PF00903">
    <property type="entry name" value="Glyoxalase"/>
    <property type="match status" value="2"/>
</dbReference>
<feature type="domain" description="VOC" evidence="1">
    <location>
        <begin position="154"/>
        <end position="272"/>
    </location>
</feature>
<protein>
    <submittedName>
        <fullName evidence="2">Glyoxalase family protein</fullName>
    </submittedName>
</protein>
<dbReference type="InterPro" id="IPR037523">
    <property type="entry name" value="VOC_core"/>
</dbReference>
<evidence type="ECO:0000259" key="1">
    <source>
        <dbReference type="PROSITE" id="PS51819"/>
    </source>
</evidence>
<reference evidence="3" key="2">
    <citation type="submission" date="2019-02" db="EMBL/GenBank/DDBJ databases">
        <title>Granulicella sibirica sp. nov., a psychrotolerant acidobacterium isolated from an organic soil layer in forested tundra, West Siberia.</title>
        <authorList>
            <person name="Oshkin I.Y."/>
            <person name="Kulichevskaya I.S."/>
            <person name="Rijpstra W.I.C."/>
            <person name="Sinninghe Damste J.S."/>
            <person name="Rakitin A.L."/>
            <person name="Ravin N.V."/>
            <person name="Dedysh S.N."/>
        </authorList>
    </citation>
    <scope>NUCLEOTIDE SEQUENCE [LARGE SCALE GENOMIC DNA]</scope>
    <source>
        <strain evidence="3">AF10</strain>
    </source>
</reference>